<dbReference type="AlphaFoldDB" id="A0A3B3CN46"/>
<feature type="signal peptide" evidence="1">
    <location>
        <begin position="1"/>
        <end position="22"/>
    </location>
</feature>
<keyword evidence="1" id="KW-0732">Signal</keyword>
<evidence type="ECO:0008006" key="4">
    <source>
        <dbReference type="Google" id="ProtNLM"/>
    </source>
</evidence>
<reference evidence="2" key="1">
    <citation type="submission" date="2025-08" db="UniProtKB">
        <authorList>
            <consortium name="Ensembl"/>
        </authorList>
    </citation>
    <scope>IDENTIFICATION</scope>
</reference>
<dbReference type="Ensembl" id="ENSOMET00000035277.1">
    <property type="protein sequence ID" value="ENSOMEP00000018509.1"/>
    <property type="gene ID" value="ENSOMEG00000020216.1"/>
</dbReference>
<keyword evidence="3" id="KW-1185">Reference proteome</keyword>
<reference evidence="2" key="2">
    <citation type="submission" date="2025-09" db="UniProtKB">
        <authorList>
            <consortium name="Ensembl"/>
        </authorList>
    </citation>
    <scope>IDENTIFICATION</scope>
</reference>
<dbReference type="Proteomes" id="UP000261560">
    <property type="component" value="Unplaced"/>
</dbReference>
<proteinExistence type="predicted"/>
<evidence type="ECO:0000313" key="3">
    <source>
        <dbReference type="Proteomes" id="UP000261560"/>
    </source>
</evidence>
<protein>
    <recommendedName>
        <fullName evidence="4">Secreted protein</fullName>
    </recommendedName>
</protein>
<organism evidence="2 3">
    <name type="scientific">Oryzias melastigma</name>
    <name type="common">Marine medaka</name>
    <dbReference type="NCBI Taxonomy" id="30732"/>
    <lineage>
        <taxon>Eukaryota</taxon>
        <taxon>Metazoa</taxon>
        <taxon>Chordata</taxon>
        <taxon>Craniata</taxon>
        <taxon>Vertebrata</taxon>
        <taxon>Euteleostomi</taxon>
        <taxon>Actinopterygii</taxon>
        <taxon>Neopterygii</taxon>
        <taxon>Teleostei</taxon>
        <taxon>Neoteleostei</taxon>
        <taxon>Acanthomorphata</taxon>
        <taxon>Ovalentaria</taxon>
        <taxon>Atherinomorphae</taxon>
        <taxon>Beloniformes</taxon>
        <taxon>Adrianichthyidae</taxon>
        <taxon>Oryziinae</taxon>
        <taxon>Oryzias</taxon>
    </lineage>
</organism>
<evidence type="ECO:0000256" key="1">
    <source>
        <dbReference type="SAM" id="SignalP"/>
    </source>
</evidence>
<dbReference type="PaxDb" id="30732-ENSOMEP00000018509"/>
<accession>A0A3B3CN46</accession>
<sequence>MLPVLAKLPVFRLILRLANILAGSYPEWTGRACMPPLSIIISMMVARSRQPRVRRLKPERLRAWFGVYEAPSTASLCSTTPPHWRLPSSFQLHLHGDLFMS</sequence>
<name>A0A3B3CN46_ORYME</name>
<feature type="chain" id="PRO_5017375135" description="Secreted protein" evidence="1">
    <location>
        <begin position="23"/>
        <end position="101"/>
    </location>
</feature>
<evidence type="ECO:0000313" key="2">
    <source>
        <dbReference type="Ensembl" id="ENSOMEP00000018509.1"/>
    </source>
</evidence>